<feature type="compositionally biased region" description="Polar residues" evidence="1">
    <location>
        <begin position="402"/>
        <end position="417"/>
    </location>
</feature>
<dbReference type="GeneID" id="7834841"/>
<evidence type="ECO:0000313" key="3">
    <source>
        <dbReference type="EMBL" id="EAR99172.2"/>
    </source>
</evidence>
<dbReference type="OrthoDB" id="322144at2759"/>
<name>Q23R76_TETTS</name>
<dbReference type="OMA" id="QIFNINY"/>
<feature type="transmembrane region" description="Helical" evidence="2">
    <location>
        <begin position="99"/>
        <end position="119"/>
    </location>
</feature>
<feature type="region of interest" description="Disordered" evidence="1">
    <location>
        <begin position="396"/>
        <end position="417"/>
    </location>
</feature>
<dbReference type="Proteomes" id="UP000009168">
    <property type="component" value="Unassembled WGS sequence"/>
</dbReference>
<dbReference type="HOGENOM" id="CLU_256627_0_0_1"/>
<evidence type="ECO:0000256" key="2">
    <source>
        <dbReference type="SAM" id="Phobius"/>
    </source>
</evidence>
<dbReference type="STRING" id="312017.Q23R76"/>
<feature type="region of interest" description="Disordered" evidence="1">
    <location>
        <begin position="55"/>
        <end position="77"/>
    </location>
</feature>
<dbReference type="eggNOG" id="ENOG502SENG">
    <property type="taxonomic scope" value="Eukaryota"/>
</dbReference>
<evidence type="ECO:0000256" key="1">
    <source>
        <dbReference type="SAM" id="MobiDB-lite"/>
    </source>
</evidence>
<accession>Q23R76</accession>
<keyword evidence="4" id="KW-1185">Reference proteome</keyword>
<organism evidence="3 4">
    <name type="scientific">Tetrahymena thermophila (strain SB210)</name>
    <dbReference type="NCBI Taxonomy" id="312017"/>
    <lineage>
        <taxon>Eukaryota</taxon>
        <taxon>Sar</taxon>
        <taxon>Alveolata</taxon>
        <taxon>Ciliophora</taxon>
        <taxon>Intramacronucleata</taxon>
        <taxon>Oligohymenophorea</taxon>
        <taxon>Hymenostomatida</taxon>
        <taxon>Tetrahymenina</taxon>
        <taxon>Tetrahymenidae</taxon>
        <taxon>Tetrahymena</taxon>
    </lineage>
</organism>
<reference evidence="4" key="1">
    <citation type="journal article" date="2006" name="PLoS Biol.">
        <title>Macronuclear genome sequence of the ciliate Tetrahymena thermophila, a model eukaryote.</title>
        <authorList>
            <person name="Eisen J.A."/>
            <person name="Coyne R.S."/>
            <person name="Wu M."/>
            <person name="Wu D."/>
            <person name="Thiagarajan M."/>
            <person name="Wortman J.R."/>
            <person name="Badger J.H."/>
            <person name="Ren Q."/>
            <person name="Amedeo P."/>
            <person name="Jones K.M."/>
            <person name="Tallon L.J."/>
            <person name="Delcher A.L."/>
            <person name="Salzberg S.L."/>
            <person name="Silva J.C."/>
            <person name="Haas B.J."/>
            <person name="Majoros W.H."/>
            <person name="Farzad M."/>
            <person name="Carlton J.M."/>
            <person name="Smith R.K. Jr."/>
            <person name="Garg J."/>
            <person name="Pearlman R.E."/>
            <person name="Karrer K.M."/>
            <person name="Sun L."/>
            <person name="Manning G."/>
            <person name="Elde N.C."/>
            <person name="Turkewitz A.P."/>
            <person name="Asai D.J."/>
            <person name="Wilkes D.E."/>
            <person name="Wang Y."/>
            <person name="Cai H."/>
            <person name="Collins K."/>
            <person name="Stewart B.A."/>
            <person name="Lee S.R."/>
            <person name="Wilamowska K."/>
            <person name="Weinberg Z."/>
            <person name="Ruzzo W.L."/>
            <person name="Wloga D."/>
            <person name="Gaertig J."/>
            <person name="Frankel J."/>
            <person name="Tsao C.-C."/>
            <person name="Gorovsky M.A."/>
            <person name="Keeling P.J."/>
            <person name="Waller R.F."/>
            <person name="Patron N.J."/>
            <person name="Cherry J.M."/>
            <person name="Stover N.A."/>
            <person name="Krieger C.J."/>
            <person name="del Toro C."/>
            <person name="Ryder H.F."/>
            <person name="Williamson S.C."/>
            <person name="Barbeau R.A."/>
            <person name="Hamilton E.P."/>
            <person name="Orias E."/>
        </authorList>
    </citation>
    <scope>NUCLEOTIDE SEQUENCE [LARGE SCALE GENOMIC DNA]</scope>
    <source>
        <strain evidence="4">SB210</strain>
    </source>
</reference>
<keyword evidence="2 3" id="KW-0812">Transmembrane</keyword>
<keyword evidence="2" id="KW-1133">Transmembrane helix</keyword>
<proteinExistence type="predicted"/>
<evidence type="ECO:0000313" key="4">
    <source>
        <dbReference type="Proteomes" id="UP000009168"/>
    </source>
</evidence>
<keyword evidence="2" id="KW-0472">Membrane</keyword>
<dbReference type="RefSeq" id="XP_001019417.2">
    <property type="nucleotide sequence ID" value="XM_001019417.3"/>
</dbReference>
<dbReference type="EMBL" id="GG662644">
    <property type="protein sequence ID" value="EAR99172.2"/>
    <property type="molecule type" value="Genomic_DNA"/>
</dbReference>
<feature type="compositionally biased region" description="Polar residues" evidence="1">
    <location>
        <begin position="55"/>
        <end position="65"/>
    </location>
</feature>
<sequence length="1416" mass="159406">MDTNLQQLQNDRTSLNNSRVSNAERNQIKIADNDEQNKSLNVRTHKKRLDITSHNLETDNLQEDQISPKKPSDSIPQTIVNTEAPQLVAVKASSNKKKIWIGLGVFFVIAILVGGIVAYTQVNKSGKSGSGSTPFVPVIQVPANYAKFQSSIDQGQEKNLVKIIQVPETLKYYDYTLNNEQTTTGGDGKAKVSISTIIHRIGLFCSSVDDHEFDMYLFFKETTMKDDGKITNTYQGFPGMLNLNSNNSTGRFLKKDEQVSQQNSEFLASSSIQSLANEYNPLTQNEIELLKKKGISVEQYLTSSYPIIRFKLGKDGSILRIYLPINMRYDLLQVYLNVMEQIAPIVNSENYKINQKDSNGKSRVLEAKNQFFQRILDEVVPADMEATVDENGQGLLKKSFNQDKQSSGSGKESLSYTQNSKIQNGALLESNVNSGFSMSDNKSSTSQDDMSVIKGIDLKSDCSIKFAEMIENVPQEQINQIISTQTKMSTWDYTLQQAQDAHAAMFKKSQASGIPEDNEDDQPKGRFLAADKVIGDTIYKPIYRKNFASMEFGADLKSECVESGMIGEDDICTVGLYSFFNNSTQKLVEKKTRLNVSRILKYYQYIQHILTFKMDEAKTIVSTKLNKINDSLNGVLDQLEMLIDVQQNPVIKDIYNAINNDELQIISTIQNFEKLINLSLKNIGELIKDPLNTLKERTFSFLAEKQINIETQINSIQNFYVNKLLKIKDFVMKAKKDGIDEKTYKKIKNILENIDGVIVQLVDKPAKQLLEKAEVMINEQASKIFAHNSELDKKVNSLTDSVTQQVPAQLKKMLGSGFLADQLQSFVQKGIQEVVQKVNITDILSTQFKKVVGGIKNEILNQMDTIAKKNDATVDADIRQLLDEATQVYTFSADLYSGFLQLKDDVKTIVEQLKKLQSENVYKVLLDLTKSLTGFPTDLAQKLLDQGKSTAAKVVEISKNMKANVIKYQQDITSKSLQLLNDMKDIYKEVKAFLNKRDFPEDTAEYYSTPLFDEVSTIIQNATQIFNINYSNITNTYERFKQVPNKFQKFITDLKNLGDRSMDYFNQVKISFQNIKTDSKLFWNELVAKYAQVTNKRMLQKGTPQLPGMVNDIRQKIADSVKSYTSNLSTLFDENFKNDILTKVQDTVSKSVKTVVEDKLNQAKEGNFQGLLDVQNLYQSLIAELVKNFEFEKNLVFPPVKLPVEYTYVYPTPIGVTLKLKIYASWDTNIRFNALFKNAILDLGASVSTKVNVGGEVSASVVVAEVGGYCEGTFLDTTLTAGINVQVLKNFEGNLFVDAQFSPYDIRLGLYYSTIFSKQTVQCAKDVVNGKRVLGALDKVTDFVKSNVGAIANSSDNPVVKKVTDTASCVQGTVSQPQRNNIFEPLALKGETYKKRLVDISIRRSSNNDQKKRREL</sequence>
<dbReference type="InParanoid" id="Q23R76"/>
<protein>
    <submittedName>
        <fullName evidence="3">Transmembrane protein, putative</fullName>
    </submittedName>
</protein>
<feature type="region of interest" description="Disordered" evidence="1">
    <location>
        <begin position="1"/>
        <end position="25"/>
    </location>
</feature>
<gene>
    <name evidence="3" type="ORF">TTHERM_00390120</name>
</gene>
<dbReference type="KEGG" id="tet:TTHERM_00390120"/>